<dbReference type="SUPFAM" id="SSF52833">
    <property type="entry name" value="Thioredoxin-like"/>
    <property type="match status" value="1"/>
</dbReference>
<dbReference type="AlphaFoldDB" id="A0A2R5F7N6"/>
<accession>A0A2R5F7N6</accession>
<evidence type="ECO:0000313" key="1">
    <source>
        <dbReference type="EMBL" id="GBG13839.1"/>
    </source>
</evidence>
<gene>
    <name evidence="1" type="ORF">NMK_1391</name>
</gene>
<dbReference type="OrthoDB" id="8593122at2"/>
<proteinExistence type="predicted"/>
<sequence>MKLVVCTMRRYAPNPHSCGNSGGLDIAEALEKNVAEQGLSVGIERIPCLSLCQKGPNVQLQPEGKNWHGASCRDVEEIVAYTSAVINKTNGE</sequence>
<comment type="caution">
    <text evidence="1">The sequence shown here is derived from an EMBL/GenBank/DDBJ whole genome shotgun (WGS) entry which is preliminary data.</text>
</comment>
<dbReference type="EMBL" id="BDOQ01000003">
    <property type="protein sequence ID" value="GBG13839.1"/>
    <property type="molecule type" value="Genomic_DNA"/>
</dbReference>
<dbReference type="CDD" id="cd02980">
    <property type="entry name" value="TRX_Fd_family"/>
    <property type="match status" value="1"/>
</dbReference>
<dbReference type="Gene3D" id="3.40.30.10">
    <property type="entry name" value="Glutaredoxin"/>
    <property type="match status" value="1"/>
</dbReference>
<protein>
    <submittedName>
        <fullName evidence="1">2Fe-2S ferredoxin</fullName>
    </submittedName>
</protein>
<name>A0A2R5F7N6_9PROT</name>
<dbReference type="InterPro" id="IPR036249">
    <property type="entry name" value="Thioredoxin-like_sf"/>
</dbReference>
<evidence type="ECO:0000313" key="2">
    <source>
        <dbReference type="Proteomes" id="UP000245081"/>
    </source>
</evidence>
<dbReference type="RefSeq" id="WP_109014996.1">
    <property type="nucleotide sequence ID" value="NZ_BDOQ01000003.1"/>
</dbReference>
<organism evidence="1 2">
    <name type="scientific">Novimethylophilus kurashikiensis</name>
    <dbReference type="NCBI Taxonomy" id="1825523"/>
    <lineage>
        <taxon>Bacteria</taxon>
        <taxon>Pseudomonadati</taxon>
        <taxon>Pseudomonadota</taxon>
        <taxon>Betaproteobacteria</taxon>
        <taxon>Nitrosomonadales</taxon>
        <taxon>Methylophilaceae</taxon>
        <taxon>Novimethylophilus</taxon>
    </lineage>
</organism>
<dbReference type="Proteomes" id="UP000245081">
    <property type="component" value="Unassembled WGS sequence"/>
</dbReference>
<reference evidence="1 2" key="1">
    <citation type="journal article" date="2018" name="Environ. Microbiol.">
        <title>Isolation and genomic characterization of Novimethylophilus kurashikiensis gen. nov. sp. nov., a new lanthanide-dependent methylotrophic species of Methylophilaceae.</title>
        <authorList>
            <person name="Lv H."/>
            <person name="Sahin N."/>
            <person name="Tani A."/>
        </authorList>
    </citation>
    <scope>NUCLEOTIDE SEQUENCE [LARGE SCALE GENOMIC DNA]</scope>
    <source>
        <strain evidence="1 2">La2-4</strain>
    </source>
</reference>
<keyword evidence="2" id="KW-1185">Reference proteome</keyword>